<comment type="caution">
    <text evidence="1">The sequence shown here is derived from an EMBL/GenBank/DDBJ whole genome shotgun (WGS) entry which is preliminary data.</text>
</comment>
<protein>
    <recommendedName>
        <fullName evidence="3">3-hydroxyacyl-CoA dehydrogenase</fullName>
    </recommendedName>
</protein>
<proteinExistence type="predicted"/>
<organism evidence="1 2">
    <name type="scientific">Arthrobacter russicus</name>
    <dbReference type="NCBI Taxonomy" id="172040"/>
    <lineage>
        <taxon>Bacteria</taxon>
        <taxon>Bacillati</taxon>
        <taxon>Actinomycetota</taxon>
        <taxon>Actinomycetes</taxon>
        <taxon>Micrococcales</taxon>
        <taxon>Micrococcaceae</taxon>
        <taxon>Arthrobacter</taxon>
    </lineage>
</organism>
<dbReference type="EMBL" id="JAVDQF010000001">
    <property type="protein sequence ID" value="MDR6268585.1"/>
    <property type="molecule type" value="Genomic_DNA"/>
</dbReference>
<keyword evidence="2" id="KW-1185">Reference proteome</keyword>
<dbReference type="Pfam" id="PF20060">
    <property type="entry name" value="DUF6459"/>
    <property type="match status" value="1"/>
</dbReference>
<dbReference type="Proteomes" id="UP001185069">
    <property type="component" value="Unassembled WGS sequence"/>
</dbReference>
<accession>A0ABU1J8X0</accession>
<dbReference type="RefSeq" id="WP_309796319.1">
    <property type="nucleotide sequence ID" value="NZ_BAAAHY010000006.1"/>
</dbReference>
<dbReference type="InterPro" id="IPR045596">
    <property type="entry name" value="DUF6459"/>
</dbReference>
<evidence type="ECO:0000313" key="1">
    <source>
        <dbReference type="EMBL" id="MDR6268585.1"/>
    </source>
</evidence>
<name>A0ABU1J8X0_9MICC</name>
<evidence type="ECO:0000313" key="2">
    <source>
        <dbReference type="Proteomes" id="UP001185069"/>
    </source>
</evidence>
<sequence length="150" mass="16236">MNSALAAAWESDEPGVRLSAVRAESRTRQSRPAADERAEVHRVAGHVARGALEVLAGSRQAQQLASLLVPAVYRSLLARAELSKRARELDPAKFAKLHQGVKAHSVHSCAVVPGVYELSVVVTERIRCRALAMRIEKQGGNWKVTALLIG</sequence>
<gene>
    <name evidence="1" type="ORF">JOE69_000823</name>
</gene>
<evidence type="ECO:0008006" key="3">
    <source>
        <dbReference type="Google" id="ProtNLM"/>
    </source>
</evidence>
<reference evidence="1 2" key="1">
    <citation type="submission" date="2023-07" db="EMBL/GenBank/DDBJ databases">
        <title>Sequencing the genomes of 1000 actinobacteria strains.</title>
        <authorList>
            <person name="Klenk H.-P."/>
        </authorList>
    </citation>
    <scope>NUCLEOTIDE SEQUENCE [LARGE SCALE GENOMIC DNA]</scope>
    <source>
        <strain evidence="1 2">DSM 14555</strain>
    </source>
</reference>